<protein>
    <submittedName>
        <fullName evidence="2">Uncharacterized protein</fullName>
    </submittedName>
</protein>
<evidence type="ECO:0000313" key="2">
    <source>
        <dbReference type="EMBL" id="RNE99614.1"/>
    </source>
</evidence>
<gene>
    <name evidence="2" type="ORF">Tco025E_08974</name>
</gene>
<dbReference type="Proteomes" id="UP000284403">
    <property type="component" value="Unassembled WGS sequence"/>
</dbReference>
<dbReference type="AlphaFoldDB" id="A0A3R7KFV5"/>
<feature type="transmembrane region" description="Helical" evidence="1">
    <location>
        <begin position="45"/>
        <end position="62"/>
    </location>
</feature>
<keyword evidence="3" id="KW-1185">Reference proteome</keyword>
<keyword evidence="1" id="KW-0472">Membrane</keyword>
<dbReference type="OrthoDB" id="245957at2759"/>
<keyword evidence="1" id="KW-1133">Transmembrane helix</keyword>
<feature type="transmembrane region" description="Helical" evidence="1">
    <location>
        <begin position="21"/>
        <end position="39"/>
    </location>
</feature>
<dbReference type="RefSeq" id="XP_029224072.1">
    <property type="nucleotide sequence ID" value="XM_029375805.1"/>
</dbReference>
<name>A0A3R7KFV5_9TRYP</name>
<comment type="caution">
    <text evidence="2">The sequence shown here is derived from an EMBL/GenBank/DDBJ whole genome shotgun (WGS) entry which is preliminary data.</text>
</comment>
<reference evidence="2 3" key="1">
    <citation type="journal article" date="2018" name="BMC Genomics">
        <title>Genomic comparison of Trypanosoma conorhini and Trypanosoma rangeli to Trypanosoma cruzi strains of high and low virulence.</title>
        <authorList>
            <person name="Bradwell K.R."/>
            <person name="Koparde V.N."/>
            <person name="Matveyev A.V."/>
            <person name="Serrano M.G."/>
            <person name="Alves J.M."/>
            <person name="Parikh H."/>
            <person name="Huang B."/>
            <person name="Lee V."/>
            <person name="Espinosa-Alvarez O."/>
            <person name="Ortiz P.A."/>
            <person name="Costa-Martins A.G."/>
            <person name="Teixeira M.M."/>
            <person name="Buck G.A."/>
        </authorList>
    </citation>
    <scope>NUCLEOTIDE SEQUENCE [LARGE SCALE GENOMIC DNA]</scope>
    <source>
        <strain evidence="2 3">025E</strain>
    </source>
</reference>
<dbReference type="EMBL" id="MKKU01000943">
    <property type="protein sequence ID" value="RNE99614.1"/>
    <property type="molecule type" value="Genomic_DNA"/>
</dbReference>
<evidence type="ECO:0000313" key="3">
    <source>
        <dbReference type="Proteomes" id="UP000284403"/>
    </source>
</evidence>
<organism evidence="2 3">
    <name type="scientific">Trypanosoma conorhini</name>
    <dbReference type="NCBI Taxonomy" id="83891"/>
    <lineage>
        <taxon>Eukaryota</taxon>
        <taxon>Discoba</taxon>
        <taxon>Euglenozoa</taxon>
        <taxon>Kinetoplastea</taxon>
        <taxon>Metakinetoplastina</taxon>
        <taxon>Trypanosomatida</taxon>
        <taxon>Trypanosomatidae</taxon>
        <taxon>Trypanosoma</taxon>
    </lineage>
</organism>
<evidence type="ECO:0000256" key="1">
    <source>
        <dbReference type="SAM" id="Phobius"/>
    </source>
</evidence>
<accession>A0A3R7KFV5</accession>
<dbReference type="GeneID" id="40322585"/>
<keyword evidence="1" id="KW-0812">Transmembrane</keyword>
<proteinExistence type="predicted"/>
<sequence length="188" mass="20178">MPEAVVTVRRARMGSRRWRRWVHRGVWTIVWWVGAVLVGKLHQDSVKMYVAVTLMLGIYALLSDTPREQTLRATGASVGDAPTPLNKATAAGQGKAAAVVADPAFVAAVNANGPAVRKGASAVEKQRAIFAALKAIGTPQALRAIRDEAFLEAILRSPLDAAQCCCGSGRRFARCCRLLQEELRGCGL</sequence>